<sequence>MNKLSLFSLLSFISSFYSLEAAAWQANEIQECPTSKRGGSWLDCAPEDAPAKLPYKMQDGSVKVLDARVTVFCIGGICEYQYQQASGLWNSTGEYAGQIQQTRKTPLVLLRGYYLGNGEDGRIVAYLKGTGPEVNGKVATPLKGGSGDSVDQAGVDSCVNQWGDTFHAQNGEDSLIMADVLDEWEIWCKAGKHP</sequence>
<gene>
    <name evidence="2" type="ORF">GMO17_22885</name>
</gene>
<name>A0AAE6QL91_9PSED</name>
<reference evidence="2 3" key="1">
    <citation type="submission" date="2019-11" db="EMBL/GenBank/DDBJ databases">
        <title>Complete genome sequence of Pseudomonas syringae pv. coronafaciens isolate B19001 originated in imported oat cereal.</title>
        <authorList>
            <person name="Kim S.M."/>
            <person name="Lee B.C."/>
            <person name="Seo S.J."/>
            <person name="Lee J.E."/>
            <person name="Choi N.J."/>
            <person name="Park J.H."/>
        </authorList>
    </citation>
    <scope>NUCLEOTIDE SEQUENCE [LARGE SCALE GENOMIC DNA]</scope>
    <source>
        <strain evidence="2 3">B19001</strain>
    </source>
</reference>
<dbReference type="RefSeq" id="WP_122355944.1">
    <property type="nucleotide sequence ID" value="NZ_CP046441.1"/>
</dbReference>
<evidence type="ECO:0000313" key="2">
    <source>
        <dbReference type="EMBL" id="QGT83796.1"/>
    </source>
</evidence>
<protein>
    <recommendedName>
        <fullName evidence="4">Secreted protein</fullName>
    </recommendedName>
</protein>
<evidence type="ECO:0000256" key="1">
    <source>
        <dbReference type="SAM" id="SignalP"/>
    </source>
</evidence>
<evidence type="ECO:0008006" key="4">
    <source>
        <dbReference type="Google" id="ProtNLM"/>
    </source>
</evidence>
<feature type="chain" id="PRO_5042028933" description="Secreted protein" evidence="1">
    <location>
        <begin position="24"/>
        <end position="194"/>
    </location>
</feature>
<accession>A0AAE6QL91</accession>
<dbReference type="Proteomes" id="UP000423413">
    <property type="component" value="Chromosome"/>
</dbReference>
<dbReference type="EMBL" id="CP046441">
    <property type="protein sequence ID" value="QGT83796.1"/>
    <property type="molecule type" value="Genomic_DNA"/>
</dbReference>
<proteinExistence type="predicted"/>
<dbReference type="AlphaFoldDB" id="A0AAE6QL91"/>
<organism evidence="2 3">
    <name type="scientific">Pseudomonas coronafaciens pv. coronafaciens</name>
    <dbReference type="NCBI Taxonomy" id="235275"/>
    <lineage>
        <taxon>Bacteria</taxon>
        <taxon>Pseudomonadati</taxon>
        <taxon>Pseudomonadota</taxon>
        <taxon>Gammaproteobacteria</taxon>
        <taxon>Pseudomonadales</taxon>
        <taxon>Pseudomonadaceae</taxon>
        <taxon>Pseudomonas</taxon>
        <taxon>Pseudomonas coronafaciens</taxon>
    </lineage>
</organism>
<keyword evidence="1" id="KW-0732">Signal</keyword>
<evidence type="ECO:0000313" key="3">
    <source>
        <dbReference type="Proteomes" id="UP000423413"/>
    </source>
</evidence>
<feature type="signal peptide" evidence="1">
    <location>
        <begin position="1"/>
        <end position="23"/>
    </location>
</feature>